<dbReference type="AlphaFoldDB" id="A0A9D4R333"/>
<dbReference type="EMBL" id="JAIWYP010000003">
    <property type="protein sequence ID" value="KAH3852212.1"/>
    <property type="molecule type" value="Genomic_DNA"/>
</dbReference>
<gene>
    <name evidence="2" type="ORF">DPMN_094713</name>
</gene>
<keyword evidence="3" id="KW-1185">Reference proteome</keyword>
<reference evidence="2" key="2">
    <citation type="submission" date="2020-11" db="EMBL/GenBank/DDBJ databases">
        <authorList>
            <person name="McCartney M.A."/>
            <person name="Auch B."/>
            <person name="Kono T."/>
            <person name="Mallez S."/>
            <person name="Becker A."/>
            <person name="Gohl D.M."/>
            <person name="Silverstein K.A.T."/>
            <person name="Koren S."/>
            <person name="Bechman K.B."/>
            <person name="Herman A."/>
            <person name="Abrahante J.E."/>
            <person name="Garbe J."/>
        </authorList>
    </citation>
    <scope>NUCLEOTIDE SEQUENCE</scope>
    <source>
        <strain evidence="2">Duluth1</strain>
        <tissue evidence="2">Whole animal</tissue>
    </source>
</reference>
<evidence type="ECO:0000313" key="2">
    <source>
        <dbReference type="EMBL" id="KAH3852212.1"/>
    </source>
</evidence>
<protein>
    <submittedName>
        <fullName evidence="2">Uncharacterized protein</fullName>
    </submittedName>
</protein>
<reference evidence="2" key="1">
    <citation type="journal article" date="2019" name="bioRxiv">
        <title>The Genome of the Zebra Mussel, Dreissena polymorpha: A Resource for Invasive Species Research.</title>
        <authorList>
            <person name="McCartney M.A."/>
            <person name="Auch B."/>
            <person name="Kono T."/>
            <person name="Mallez S."/>
            <person name="Zhang Y."/>
            <person name="Obille A."/>
            <person name="Becker A."/>
            <person name="Abrahante J.E."/>
            <person name="Garbe J."/>
            <person name="Badalamenti J.P."/>
            <person name="Herman A."/>
            <person name="Mangelson H."/>
            <person name="Liachko I."/>
            <person name="Sullivan S."/>
            <person name="Sone E.D."/>
            <person name="Koren S."/>
            <person name="Silverstein K.A.T."/>
            <person name="Beckman K.B."/>
            <person name="Gohl D.M."/>
        </authorList>
    </citation>
    <scope>NUCLEOTIDE SEQUENCE</scope>
    <source>
        <strain evidence="2">Duluth1</strain>
        <tissue evidence="2">Whole animal</tissue>
    </source>
</reference>
<evidence type="ECO:0000256" key="1">
    <source>
        <dbReference type="SAM" id="MobiDB-lite"/>
    </source>
</evidence>
<sequence length="79" mass="8455">MSTQVTGVHNTSTSTSAAKAIFAPESKIRRHGHANTGTVAVSALDYYTQVLSGPLLQLKTPVEGARRDPKRHQHSGESD</sequence>
<name>A0A9D4R333_DREPO</name>
<feature type="region of interest" description="Disordered" evidence="1">
    <location>
        <begin position="60"/>
        <end position="79"/>
    </location>
</feature>
<proteinExistence type="predicted"/>
<dbReference type="Proteomes" id="UP000828390">
    <property type="component" value="Unassembled WGS sequence"/>
</dbReference>
<evidence type="ECO:0000313" key="3">
    <source>
        <dbReference type="Proteomes" id="UP000828390"/>
    </source>
</evidence>
<accession>A0A9D4R333</accession>
<organism evidence="2 3">
    <name type="scientific">Dreissena polymorpha</name>
    <name type="common">Zebra mussel</name>
    <name type="synonym">Mytilus polymorpha</name>
    <dbReference type="NCBI Taxonomy" id="45954"/>
    <lineage>
        <taxon>Eukaryota</taxon>
        <taxon>Metazoa</taxon>
        <taxon>Spiralia</taxon>
        <taxon>Lophotrochozoa</taxon>
        <taxon>Mollusca</taxon>
        <taxon>Bivalvia</taxon>
        <taxon>Autobranchia</taxon>
        <taxon>Heteroconchia</taxon>
        <taxon>Euheterodonta</taxon>
        <taxon>Imparidentia</taxon>
        <taxon>Neoheterodontei</taxon>
        <taxon>Myida</taxon>
        <taxon>Dreissenoidea</taxon>
        <taxon>Dreissenidae</taxon>
        <taxon>Dreissena</taxon>
    </lineage>
</organism>
<comment type="caution">
    <text evidence="2">The sequence shown here is derived from an EMBL/GenBank/DDBJ whole genome shotgun (WGS) entry which is preliminary data.</text>
</comment>